<evidence type="ECO:0000256" key="5">
    <source>
        <dbReference type="ARBA" id="ARBA00022741"/>
    </source>
</evidence>
<feature type="domain" description="Hexokinase N-terminal" evidence="13">
    <location>
        <begin position="24"/>
        <end position="216"/>
    </location>
</feature>
<keyword evidence="6 12" id="KW-0418">Kinase</keyword>
<evidence type="ECO:0000256" key="11">
    <source>
        <dbReference type="ARBA" id="ARBA00048160"/>
    </source>
</evidence>
<keyword evidence="8 12" id="KW-0324">Glycolysis</keyword>
<evidence type="ECO:0000256" key="4">
    <source>
        <dbReference type="ARBA" id="ARBA00022679"/>
    </source>
</evidence>
<dbReference type="GO" id="GO:0004340">
    <property type="term" value="F:glucokinase activity"/>
    <property type="evidence" value="ECO:0007669"/>
    <property type="project" value="TreeGrafter"/>
</dbReference>
<evidence type="ECO:0000256" key="8">
    <source>
        <dbReference type="ARBA" id="ARBA00023152"/>
    </source>
</evidence>
<comment type="catalytic activity">
    <reaction evidence="9">
        <text>a D-hexose + ATP = a D-hexose 6-phosphate + ADP + H(+)</text>
        <dbReference type="Rhea" id="RHEA:22740"/>
        <dbReference type="ChEBI" id="CHEBI:4194"/>
        <dbReference type="ChEBI" id="CHEBI:15378"/>
        <dbReference type="ChEBI" id="CHEBI:30616"/>
        <dbReference type="ChEBI" id="CHEBI:229467"/>
        <dbReference type="ChEBI" id="CHEBI:456216"/>
        <dbReference type="EC" id="2.7.1.1"/>
    </reaction>
    <physiologicalReaction direction="left-to-right" evidence="9">
        <dbReference type="Rhea" id="RHEA:22741"/>
    </physiologicalReaction>
</comment>
<dbReference type="GO" id="GO:0005524">
    <property type="term" value="F:ATP binding"/>
    <property type="evidence" value="ECO:0007669"/>
    <property type="project" value="UniProtKB-UniRule"/>
</dbReference>
<dbReference type="GO" id="GO:0005739">
    <property type="term" value="C:mitochondrion"/>
    <property type="evidence" value="ECO:0007669"/>
    <property type="project" value="TreeGrafter"/>
</dbReference>
<dbReference type="PROSITE" id="PS51748">
    <property type="entry name" value="HEXOKINASE_2"/>
    <property type="match status" value="1"/>
</dbReference>
<comment type="similarity">
    <text evidence="3 12">Belongs to the hexokinase family.</text>
</comment>
<gene>
    <name evidence="15" type="ORF">H4219_002444</name>
</gene>
<proteinExistence type="inferred from homology"/>
<keyword evidence="7 12" id="KW-0067">ATP-binding</keyword>
<dbReference type="InterPro" id="IPR043129">
    <property type="entry name" value="ATPase_NBD"/>
</dbReference>
<keyword evidence="16" id="KW-1185">Reference proteome</keyword>
<evidence type="ECO:0000259" key="14">
    <source>
        <dbReference type="Pfam" id="PF03727"/>
    </source>
</evidence>
<protein>
    <recommendedName>
        <fullName evidence="12">Phosphotransferase</fullName>
        <ecNumber evidence="12">2.7.1.-</ecNumber>
    </recommendedName>
</protein>
<sequence>MGTTVHTDGRFKIKGATEAQQREVDAMVAKFSLPDNKLKEIISTFRGKMRRGLESDGQQLKMIPAYITERPTGKETGSFFAIDLGGTNLRVLRVNLLGNSKVEIEHQKFSLTDEAKSHTLFDFVAEKIGDFLESKGMLPGKDDKAIPMGFTFSYPVLQTSLASGKLMHWTKGITAPGCVGKDVVRLLHDALLRRHIRVDIVALLNDTVGTLLASAYMHPGSQIGVIFGTGTNAAYYESIRNVEKWKKEAKEPVNDSGEMIINMEWGAFDSGYDVLPVTMHDLKLNRKSPNPDQQGYEKMISGMYLGEIVRNALLHMVDQRLVFGGRSSEILNEAWSIDTMYLTEAMCDTTEDLSNVSEIIEKTLGVPGSTIVDRQIFQALSIMVCDRASRLSGVGLVSTLLQRPELLDKPVMIGADGSMYEYLPGFEELVYDTISKFLTPEQFKNVELTLAKDCSSIGSAIAAMLYSENH</sequence>
<dbReference type="Gene3D" id="3.40.367.20">
    <property type="match status" value="1"/>
</dbReference>
<feature type="domain" description="Hexokinase C-terminal" evidence="14">
    <location>
        <begin position="222"/>
        <end position="464"/>
    </location>
</feature>
<dbReference type="SUPFAM" id="SSF53067">
    <property type="entry name" value="Actin-like ATPase domain"/>
    <property type="match status" value="2"/>
</dbReference>
<name>A0A9W8A2I8_9FUNG</name>
<comment type="catalytic activity">
    <reaction evidence="11">
        <text>D-glucose + ATP = D-glucose 6-phosphate + ADP + H(+)</text>
        <dbReference type="Rhea" id="RHEA:17825"/>
        <dbReference type="ChEBI" id="CHEBI:4167"/>
        <dbReference type="ChEBI" id="CHEBI:15378"/>
        <dbReference type="ChEBI" id="CHEBI:30616"/>
        <dbReference type="ChEBI" id="CHEBI:61548"/>
        <dbReference type="ChEBI" id="CHEBI:456216"/>
        <dbReference type="EC" id="2.7.1.1"/>
    </reaction>
    <physiologicalReaction direction="left-to-right" evidence="11">
        <dbReference type="Rhea" id="RHEA:17826"/>
    </physiologicalReaction>
</comment>
<dbReference type="PRINTS" id="PR00475">
    <property type="entry name" value="HEXOKINASE"/>
</dbReference>
<comment type="pathway">
    <text evidence="2">Carbohydrate metabolism; hexose metabolism.</text>
</comment>
<evidence type="ECO:0000256" key="9">
    <source>
        <dbReference type="ARBA" id="ARBA00044613"/>
    </source>
</evidence>
<comment type="pathway">
    <text evidence="1">Carbohydrate degradation; glycolysis; D-glyceraldehyde 3-phosphate and glycerone phosphate from D-glucose: step 1/4.</text>
</comment>
<accession>A0A9W8A2I8</accession>
<comment type="catalytic activity">
    <reaction evidence="10">
        <text>D-fructose + ATP = D-fructose 6-phosphate + ADP + H(+)</text>
        <dbReference type="Rhea" id="RHEA:16125"/>
        <dbReference type="ChEBI" id="CHEBI:15378"/>
        <dbReference type="ChEBI" id="CHEBI:30616"/>
        <dbReference type="ChEBI" id="CHEBI:37721"/>
        <dbReference type="ChEBI" id="CHEBI:61527"/>
        <dbReference type="ChEBI" id="CHEBI:456216"/>
        <dbReference type="EC" id="2.7.1.1"/>
    </reaction>
    <physiologicalReaction direction="left-to-right" evidence="10">
        <dbReference type="Rhea" id="RHEA:16126"/>
    </physiologicalReaction>
</comment>
<reference evidence="15" key="1">
    <citation type="submission" date="2022-07" db="EMBL/GenBank/DDBJ databases">
        <title>Phylogenomic reconstructions and comparative analyses of Kickxellomycotina fungi.</title>
        <authorList>
            <person name="Reynolds N.K."/>
            <person name="Stajich J.E."/>
            <person name="Barry K."/>
            <person name="Grigoriev I.V."/>
            <person name="Crous P."/>
            <person name="Smith M.E."/>
        </authorList>
    </citation>
    <scope>NUCLEOTIDE SEQUENCE</scope>
    <source>
        <strain evidence="15">NBRC 100468</strain>
    </source>
</reference>
<evidence type="ECO:0000256" key="3">
    <source>
        <dbReference type="ARBA" id="ARBA00009225"/>
    </source>
</evidence>
<dbReference type="PANTHER" id="PTHR19443">
    <property type="entry name" value="HEXOKINASE"/>
    <property type="match status" value="1"/>
</dbReference>
<evidence type="ECO:0000256" key="6">
    <source>
        <dbReference type="ARBA" id="ARBA00022777"/>
    </source>
</evidence>
<dbReference type="Pfam" id="PF03727">
    <property type="entry name" value="Hexokinase_2"/>
    <property type="match status" value="1"/>
</dbReference>
<dbReference type="GO" id="GO:0006096">
    <property type="term" value="P:glycolytic process"/>
    <property type="evidence" value="ECO:0007669"/>
    <property type="project" value="UniProtKB-KW"/>
</dbReference>
<evidence type="ECO:0000256" key="2">
    <source>
        <dbReference type="ARBA" id="ARBA00005028"/>
    </source>
</evidence>
<dbReference type="GO" id="GO:0001678">
    <property type="term" value="P:intracellular glucose homeostasis"/>
    <property type="evidence" value="ECO:0007669"/>
    <property type="project" value="InterPro"/>
</dbReference>
<organism evidence="15 16">
    <name type="scientific">Mycoemilia scoparia</name>
    <dbReference type="NCBI Taxonomy" id="417184"/>
    <lineage>
        <taxon>Eukaryota</taxon>
        <taxon>Fungi</taxon>
        <taxon>Fungi incertae sedis</taxon>
        <taxon>Zoopagomycota</taxon>
        <taxon>Kickxellomycotina</taxon>
        <taxon>Kickxellomycetes</taxon>
        <taxon>Kickxellales</taxon>
        <taxon>Kickxellaceae</taxon>
        <taxon>Mycoemilia</taxon>
    </lineage>
</organism>
<evidence type="ECO:0000313" key="16">
    <source>
        <dbReference type="Proteomes" id="UP001150538"/>
    </source>
</evidence>
<dbReference type="PANTHER" id="PTHR19443:SF16">
    <property type="entry name" value="HEXOKINASE TYPE 1-RELATED"/>
    <property type="match status" value="1"/>
</dbReference>
<dbReference type="GO" id="GO:0005829">
    <property type="term" value="C:cytosol"/>
    <property type="evidence" value="ECO:0007669"/>
    <property type="project" value="TreeGrafter"/>
</dbReference>
<evidence type="ECO:0000256" key="10">
    <source>
        <dbReference type="ARBA" id="ARBA00047905"/>
    </source>
</evidence>
<keyword evidence="5 12" id="KW-0547">Nucleotide-binding</keyword>
<dbReference type="Pfam" id="PF00349">
    <property type="entry name" value="Hexokinase_1"/>
    <property type="match status" value="1"/>
</dbReference>
<dbReference type="OrthoDB" id="419537at2759"/>
<evidence type="ECO:0000313" key="15">
    <source>
        <dbReference type="EMBL" id="KAJ1918722.1"/>
    </source>
</evidence>
<evidence type="ECO:0000256" key="1">
    <source>
        <dbReference type="ARBA" id="ARBA00004888"/>
    </source>
</evidence>
<dbReference type="InterPro" id="IPR001312">
    <property type="entry name" value="Hexokinase"/>
</dbReference>
<dbReference type="InterPro" id="IPR022673">
    <property type="entry name" value="Hexokinase_C"/>
</dbReference>
<dbReference type="EC" id="2.7.1.-" evidence="12"/>
<dbReference type="GO" id="GO:0005536">
    <property type="term" value="F:D-glucose binding"/>
    <property type="evidence" value="ECO:0007669"/>
    <property type="project" value="InterPro"/>
</dbReference>
<dbReference type="FunFam" id="3.30.420.40:FF:000805">
    <property type="entry name" value="Hexokinase-2"/>
    <property type="match status" value="1"/>
</dbReference>
<dbReference type="AlphaFoldDB" id="A0A9W8A2I8"/>
<dbReference type="GO" id="GO:0008865">
    <property type="term" value="F:fructokinase activity"/>
    <property type="evidence" value="ECO:0007669"/>
    <property type="project" value="TreeGrafter"/>
</dbReference>
<dbReference type="Proteomes" id="UP001150538">
    <property type="component" value="Unassembled WGS sequence"/>
</dbReference>
<dbReference type="CDD" id="cd24018">
    <property type="entry name" value="ASKHA_NBD_HK_fungi"/>
    <property type="match status" value="1"/>
</dbReference>
<comment type="caution">
    <text evidence="15">The sequence shown here is derived from an EMBL/GenBank/DDBJ whole genome shotgun (WGS) entry which is preliminary data.</text>
</comment>
<dbReference type="InterPro" id="IPR022672">
    <property type="entry name" value="Hexokinase_N"/>
</dbReference>
<dbReference type="GO" id="GO:0006006">
    <property type="term" value="P:glucose metabolic process"/>
    <property type="evidence" value="ECO:0007669"/>
    <property type="project" value="TreeGrafter"/>
</dbReference>
<keyword evidence="4 12" id="KW-0808">Transferase</keyword>
<evidence type="ECO:0000256" key="7">
    <source>
        <dbReference type="ARBA" id="ARBA00022840"/>
    </source>
</evidence>
<dbReference type="EMBL" id="JANBPU010000039">
    <property type="protein sequence ID" value="KAJ1918722.1"/>
    <property type="molecule type" value="Genomic_DNA"/>
</dbReference>
<dbReference type="Gene3D" id="3.30.420.40">
    <property type="match status" value="1"/>
</dbReference>
<evidence type="ECO:0000259" key="13">
    <source>
        <dbReference type="Pfam" id="PF00349"/>
    </source>
</evidence>
<evidence type="ECO:0000256" key="12">
    <source>
        <dbReference type="RuleBase" id="RU362007"/>
    </source>
</evidence>